<sequence length="22" mass="2451">MTWEQYAGISKPTFGICTRGCT</sequence>
<proteinExistence type="predicted"/>
<reference evidence="1 2" key="1">
    <citation type="submission" date="2006-04" db="EMBL/GenBank/DDBJ databases">
        <authorList>
            <person name="Nierman W.C."/>
        </authorList>
    </citation>
    <scope>NUCLEOTIDE SEQUENCE [LARGE SCALE GENOMIC DNA]</scope>
    <source>
        <strain evidence="1 2">DW4/3-1</strain>
    </source>
</reference>
<name>Q090X2_STIAD</name>
<evidence type="ECO:0000313" key="1">
    <source>
        <dbReference type="EMBL" id="EAU66307.1"/>
    </source>
</evidence>
<protein>
    <submittedName>
        <fullName evidence="1">Uncharacterized protein</fullName>
    </submittedName>
</protein>
<organism evidence="1 2">
    <name type="scientific">Stigmatella aurantiaca (strain DW4/3-1)</name>
    <dbReference type="NCBI Taxonomy" id="378806"/>
    <lineage>
        <taxon>Bacteria</taxon>
        <taxon>Pseudomonadati</taxon>
        <taxon>Myxococcota</taxon>
        <taxon>Myxococcia</taxon>
        <taxon>Myxococcales</taxon>
        <taxon>Cystobacterineae</taxon>
        <taxon>Archangiaceae</taxon>
        <taxon>Stigmatella</taxon>
    </lineage>
</organism>
<dbReference type="Proteomes" id="UP000032702">
    <property type="component" value="Unassembled WGS sequence"/>
</dbReference>
<comment type="caution">
    <text evidence="1">The sequence shown here is derived from an EMBL/GenBank/DDBJ whole genome shotgun (WGS) entry which is preliminary data.</text>
</comment>
<evidence type="ECO:0000313" key="2">
    <source>
        <dbReference type="Proteomes" id="UP000032702"/>
    </source>
</evidence>
<accession>Q090X2</accession>
<dbReference type="EMBL" id="AAMD01000059">
    <property type="protein sequence ID" value="EAU66307.1"/>
    <property type="molecule type" value="Genomic_DNA"/>
</dbReference>
<dbReference type="AlphaFoldDB" id="Q090X2"/>
<feature type="non-terminal residue" evidence="1">
    <location>
        <position position="22"/>
    </location>
</feature>
<gene>
    <name evidence="1" type="ORF">STIAU_2564</name>
</gene>